<protein>
    <recommendedName>
        <fullName evidence="4">DUF5666 domain-containing protein</fullName>
    </recommendedName>
</protein>
<keyword evidence="3" id="KW-1185">Reference proteome</keyword>
<dbReference type="STRING" id="398767.Glov_1173"/>
<evidence type="ECO:0000313" key="2">
    <source>
        <dbReference type="EMBL" id="ACD94895.1"/>
    </source>
</evidence>
<dbReference type="RefSeq" id="WP_012469244.1">
    <property type="nucleotide sequence ID" value="NC_010814.1"/>
</dbReference>
<dbReference type="EMBL" id="CP001089">
    <property type="protein sequence ID" value="ACD94895.1"/>
    <property type="molecule type" value="Genomic_DNA"/>
</dbReference>
<reference evidence="2 3" key="1">
    <citation type="submission" date="2008-05" db="EMBL/GenBank/DDBJ databases">
        <title>Complete sequence of chromosome of Geobacter lovleyi SZ.</title>
        <authorList>
            <consortium name="US DOE Joint Genome Institute"/>
            <person name="Lucas S."/>
            <person name="Copeland A."/>
            <person name="Lapidus A."/>
            <person name="Glavina del Rio T."/>
            <person name="Dalin E."/>
            <person name="Tice H."/>
            <person name="Bruce D."/>
            <person name="Goodwin L."/>
            <person name="Pitluck S."/>
            <person name="Chertkov O."/>
            <person name="Meincke L."/>
            <person name="Brettin T."/>
            <person name="Detter J.C."/>
            <person name="Han C."/>
            <person name="Tapia R."/>
            <person name="Kuske C.R."/>
            <person name="Schmutz J."/>
            <person name="Larimer F."/>
            <person name="Land M."/>
            <person name="Hauser L."/>
            <person name="Kyrpides N."/>
            <person name="Mikhailova N."/>
            <person name="Sung Y."/>
            <person name="Fletcher K.E."/>
            <person name="Ritalahti K.M."/>
            <person name="Loeffler F.E."/>
            <person name="Richardson P."/>
        </authorList>
    </citation>
    <scope>NUCLEOTIDE SEQUENCE [LARGE SCALE GENOMIC DNA]</scope>
    <source>
        <strain evidence="3">ATCC BAA-1151 / DSM 17278 / SZ</strain>
    </source>
</reference>
<dbReference type="AlphaFoldDB" id="B3E6S0"/>
<dbReference type="KEGG" id="glo:Glov_1173"/>
<feature type="signal peptide" evidence="1">
    <location>
        <begin position="1"/>
        <end position="20"/>
    </location>
</feature>
<dbReference type="Proteomes" id="UP000002420">
    <property type="component" value="Chromosome"/>
</dbReference>
<evidence type="ECO:0000256" key="1">
    <source>
        <dbReference type="SAM" id="SignalP"/>
    </source>
</evidence>
<evidence type="ECO:0000313" key="3">
    <source>
        <dbReference type="Proteomes" id="UP000002420"/>
    </source>
</evidence>
<proteinExistence type="predicted"/>
<dbReference type="HOGENOM" id="CLU_2395509_0_0_7"/>
<name>B3E6S0_TRIL1</name>
<organism evidence="2 3">
    <name type="scientific">Trichlorobacter lovleyi (strain ATCC BAA-1151 / DSM 17278 / SZ)</name>
    <name type="common">Geobacter lovleyi</name>
    <dbReference type="NCBI Taxonomy" id="398767"/>
    <lineage>
        <taxon>Bacteria</taxon>
        <taxon>Pseudomonadati</taxon>
        <taxon>Thermodesulfobacteriota</taxon>
        <taxon>Desulfuromonadia</taxon>
        <taxon>Geobacterales</taxon>
        <taxon>Geobacteraceae</taxon>
        <taxon>Trichlorobacter</taxon>
    </lineage>
</organism>
<sequence>MKKILVMLTLSLFAATAAFAAEGKVVSVADGQAVVEMGADAKFKKGAGVKLNGKAGKVTAVDGTKLTIKASNAADLKAGDTVKVDKMASMQGC</sequence>
<gene>
    <name evidence="2" type="ordered locus">Glov_1173</name>
</gene>
<accession>B3E6S0</accession>
<feature type="chain" id="PRO_5002787590" description="DUF5666 domain-containing protein" evidence="1">
    <location>
        <begin position="21"/>
        <end position="93"/>
    </location>
</feature>
<evidence type="ECO:0008006" key="4">
    <source>
        <dbReference type="Google" id="ProtNLM"/>
    </source>
</evidence>
<keyword evidence="1" id="KW-0732">Signal</keyword>